<dbReference type="KEGG" id="maqu:Maq22A_c21735"/>
<dbReference type="EMBL" id="AP014704">
    <property type="protein sequence ID" value="BAQ47358.1"/>
    <property type="molecule type" value="Genomic_DNA"/>
</dbReference>
<protein>
    <submittedName>
        <fullName evidence="2">Uncharacterized protein</fullName>
    </submittedName>
</protein>
<evidence type="ECO:0000256" key="1">
    <source>
        <dbReference type="SAM" id="Phobius"/>
    </source>
</evidence>
<dbReference type="RefSeq" id="WP_060848326.1">
    <property type="nucleotide sequence ID" value="NZ_AP014704.1"/>
</dbReference>
<name>A0A0C6FFN4_9HYPH</name>
<accession>A0A0C6FFN4</accession>
<evidence type="ECO:0000313" key="3">
    <source>
        <dbReference type="Proteomes" id="UP000061432"/>
    </source>
</evidence>
<reference evidence="2 3" key="1">
    <citation type="journal article" date="2015" name="Genome Announc.">
        <title>Complete Genome Sequence of Methylobacterium aquaticum Strain 22A, Isolated from Racomitrium japonicum Moss.</title>
        <authorList>
            <person name="Tani A."/>
            <person name="Ogura Y."/>
            <person name="Hayashi T."/>
            <person name="Kimbara K."/>
        </authorList>
    </citation>
    <scope>NUCLEOTIDE SEQUENCE [LARGE SCALE GENOMIC DNA]</scope>
    <source>
        <strain evidence="2 3">MA-22A</strain>
    </source>
</reference>
<keyword evidence="1" id="KW-1133">Transmembrane helix</keyword>
<gene>
    <name evidence="2" type="ORF">Maq22A_c21735</name>
</gene>
<dbReference type="AlphaFoldDB" id="A0A0C6FFN4"/>
<feature type="transmembrane region" description="Helical" evidence="1">
    <location>
        <begin position="7"/>
        <end position="29"/>
    </location>
</feature>
<keyword evidence="1" id="KW-0812">Transmembrane</keyword>
<organism evidence="2 3">
    <name type="scientific">Methylobacterium aquaticum</name>
    <dbReference type="NCBI Taxonomy" id="270351"/>
    <lineage>
        <taxon>Bacteria</taxon>
        <taxon>Pseudomonadati</taxon>
        <taxon>Pseudomonadota</taxon>
        <taxon>Alphaproteobacteria</taxon>
        <taxon>Hyphomicrobiales</taxon>
        <taxon>Methylobacteriaceae</taxon>
        <taxon>Methylobacterium</taxon>
    </lineage>
</organism>
<reference evidence="3" key="2">
    <citation type="submission" date="2015-01" db="EMBL/GenBank/DDBJ databases">
        <title>Complete genome sequence of Methylobacterium aquaticum strain 22A.</title>
        <authorList>
            <person name="Tani A."/>
            <person name="Ogura Y."/>
            <person name="Hayashi T."/>
        </authorList>
    </citation>
    <scope>NUCLEOTIDE SEQUENCE [LARGE SCALE GENOMIC DNA]</scope>
    <source>
        <strain evidence="3">MA-22A</strain>
    </source>
</reference>
<dbReference type="OrthoDB" id="9893859at2"/>
<dbReference type="Proteomes" id="UP000061432">
    <property type="component" value="Chromosome"/>
</dbReference>
<sequence length="67" mass="7204">MPGDTKSIVLAAICVVLVTTWIGFMAHLVATNRSHMPAGPLLIAIALETAKYGLILAVCVWVADRWL</sequence>
<evidence type="ECO:0000313" key="2">
    <source>
        <dbReference type="EMBL" id="BAQ47358.1"/>
    </source>
</evidence>
<proteinExistence type="predicted"/>
<dbReference type="PATRIC" id="fig|270351.10.peg.4201"/>
<feature type="transmembrane region" description="Helical" evidence="1">
    <location>
        <begin position="41"/>
        <end position="63"/>
    </location>
</feature>
<keyword evidence="1" id="KW-0472">Membrane</keyword>